<dbReference type="PIRSF" id="PIRSF028754">
    <property type="entry name" value="UCP028754"/>
    <property type="match status" value="1"/>
</dbReference>
<sequence>MHRIPRGFSYKRRSTKGWNTVFDPTDLYRLSEDVPELTDPVLLYHFDGFVDAGGAGRLALGHLLAELEHRVVATFDVDRLLDYRSRRPIMTFDTDRWTAVDSPEITLRLAHDTTGTPFLLLTGPEPDREWELFTAAVGTLVTRLGVGSLVTAHGIPMAVPHTRPLGVTAHAARPESVTGRTSVFGKVQVPGSVAALIEFRLGEQGHDAFGYAVHVPHYLAQAEYPTAAVTALEEITKGTGLVFPLEGLRAAAERTTAEIAAQIEASEELSTAITGLEQQYDAFAAGAERSLMAEPAEMPTGEELAAQFEAFLAERDERRND</sequence>
<dbReference type="SUPFAM" id="SSF159659">
    <property type="entry name" value="Cgl1923-like"/>
    <property type="match status" value="1"/>
</dbReference>
<dbReference type="Gene3D" id="3.40.50.10900">
    <property type="entry name" value="PAC-like subunit"/>
    <property type="match status" value="1"/>
</dbReference>
<dbReference type="InterPro" id="IPR019151">
    <property type="entry name" value="Proteasome_assmbl_chaperone_2"/>
</dbReference>
<dbReference type="Proteomes" id="UP001500320">
    <property type="component" value="Unassembled WGS sequence"/>
</dbReference>
<dbReference type="InterPro" id="IPR038389">
    <property type="entry name" value="PSMG2_sf"/>
</dbReference>
<evidence type="ECO:0000313" key="1">
    <source>
        <dbReference type="EMBL" id="GAA3163686.1"/>
    </source>
</evidence>
<dbReference type="Gene3D" id="1.10.287.100">
    <property type="match status" value="1"/>
</dbReference>
<gene>
    <name evidence="1" type="ORF">GCM10010466_63260</name>
</gene>
<accession>A0ABP6P1V7</accession>
<name>A0ABP6P1V7_9ACTN</name>
<dbReference type="InterPro" id="IPR008492">
    <property type="entry name" value="Rv2714-like"/>
</dbReference>
<keyword evidence="2" id="KW-1185">Reference proteome</keyword>
<protein>
    <submittedName>
        <fullName evidence="1">PAC2 family protein</fullName>
    </submittedName>
</protein>
<evidence type="ECO:0000313" key="2">
    <source>
        <dbReference type="Proteomes" id="UP001500320"/>
    </source>
</evidence>
<dbReference type="EMBL" id="BAAAUT010000081">
    <property type="protein sequence ID" value="GAA3163686.1"/>
    <property type="molecule type" value="Genomic_DNA"/>
</dbReference>
<reference evidence="2" key="1">
    <citation type="journal article" date="2019" name="Int. J. Syst. Evol. Microbiol.">
        <title>The Global Catalogue of Microorganisms (GCM) 10K type strain sequencing project: providing services to taxonomists for standard genome sequencing and annotation.</title>
        <authorList>
            <consortium name="The Broad Institute Genomics Platform"/>
            <consortium name="The Broad Institute Genome Sequencing Center for Infectious Disease"/>
            <person name="Wu L."/>
            <person name="Ma J."/>
        </authorList>
    </citation>
    <scope>NUCLEOTIDE SEQUENCE [LARGE SCALE GENOMIC DNA]</scope>
    <source>
        <strain evidence="2">JCM 9373</strain>
    </source>
</reference>
<dbReference type="Pfam" id="PF09754">
    <property type="entry name" value="PAC2"/>
    <property type="match status" value="1"/>
</dbReference>
<proteinExistence type="predicted"/>
<comment type="caution">
    <text evidence="1">The sequence shown here is derived from an EMBL/GenBank/DDBJ whole genome shotgun (WGS) entry which is preliminary data.</text>
</comment>
<organism evidence="1 2">
    <name type="scientific">Planomonospora alba</name>
    <dbReference type="NCBI Taxonomy" id="161354"/>
    <lineage>
        <taxon>Bacteria</taxon>
        <taxon>Bacillati</taxon>
        <taxon>Actinomycetota</taxon>
        <taxon>Actinomycetes</taxon>
        <taxon>Streptosporangiales</taxon>
        <taxon>Streptosporangiaceae</taxon>
        <taxon>Planomonospora</taxon>
    </lineage>
</organism>